<sequence length="129" mass="14000">MVNAELIGPAGSSDTPLPFFSFRVPAGFPSPAQDHMERQISLDEALDIRAPHTYLVRAIGDSMTGVGIYDGDILAVNRSLRPASGQVVIAVLNGEPLKKLFMVQAGQSRCWRLALGRNRPMLSRGFSFS</sequence>
<gene>
    <name evidence="2" type="ORF">ACFOJE_16615</name>
</gene>
<dbReference type="Pfam" id="PF00717">
    <property type="entry name" value="Peptidase_S24"/>
    <property type="match status" value="1"/>
</dbReference>
<organism evidence="2 3">
    <name type="scientific">Azotobacter bryophylli</name>
    <dbReference type="NCBI Taxonomy" id="1986537"/>
    <lineage>
        <taxon>Bacteria</taxon>
        <taxon>Pseudomonadati</taxon>
        <taxon>Pseudomonadota</taxon>
        <taxon>Gammaproteobacteria</taxon>
        <taxon>Pseudomonadales</taxon>
        <taxon>Pseudomonadaceae</taxon>
        <taxon>Azotobacter</taxon>
    </lineage>
</organism>
<dbReference type="EMBL" id="JBHRSJ010000034">
    <property type="protein sequence ID" value="MFC2973826.1"/>
    <property type="molecule type" value="Genomic_DNA"/>
</dbReference>
<dbReference type="InterPro" id="IPR015927">
    <property type="entry name" value="Peptidase_S24_S26A/B/C"/>
</dbReference>
<dbReference type="RefSeq" id="WP_377815720.1">
    <property type="nucleotide sequence ID" value="NZ_JBHRSJ010000034.1"/>
</dbReference>
<dbReference type="InterPro" id="IPR039418">
    <property type="entry name" value="LexA-like"/>
</dbReference>
<evidence type="ECO:0000313" key="2">
    <source>
        <dbReference type="EMBL" id="MFC2973826.1"/>
    </source>
</evidence>
<keyword evidence="3" id="KW-1185">Reference proteome</keyword>
<dbReference type="Proteomes" id="UP001595457">
    <property type="component" value="Unassembled WGS sequence"/>
</dbReference>
<dbReference type="Gene3D" id="2.10.109.10">
    <property type="entry name" value="Umud Fragment, subunit A"/>
    <property type="match status" value="1"/>
</dbReference>
<protein>
    <submittedName>
        <fullName evidence="2">LexA family protein</fullName>
    </submittedName>
</protein>
<dbReference type="CDD" id="cd06529">
    <property type="entry name" value="S24_LexA-like"/>
    <property type="match status" value="1"/>
</dbReference>
<name>A0ABV7AYQ0_9GAMM</name>
<dbReference type="PANTHER" id="PTHR33516">
    <property type="entry name" value="LEXA REPRESSOR"/>
    <property type="match status" value="1"/>
</dbReference>
<reference evidence="3" key="1">
    <citation type="journal article" date="2019" name="Int. J. Syst. Evol. Microbiol.">
        <title>The Global Catalogue of Microorganisms (GCM) 10K type strain sequencing project: providing services to taxonomists for standard genome sequencing and annotation.</title>
        <authorList>
            <consortium name="The Broad Institute Genomics Platform"/>
            <consortium name="The Broad Institute Genome Sequencing Center for Infectious Disease"/>
            <person name="Wu L."/>
            <person name="Ma J."/>
        </authorList>
    </citation>
    <scope>NUCLEOTIDE SEQUENCE [LARGE SCALE GENOMIC DNA]</scope>
    <source>
        <strain evidence="3">KCTC 62195</strain>
    </source>
</reference>
<dbReference type="SUPFAM" id="SSF51306">
    <property type="entry name" value="LexA/Signal peptidase"/>
    <property type="match status" value="1"/>
</dbReference>
<comment type="caution">
    <text evidence="2">The sequence shown here is derived from an EMBL/GenBank/DDBJ whole genome shotgun (WGS) entry which is preliminary data.</text>
</comment>
<dbReference type="PANTHER" id="PTHR33516:SF2">
    <property type="entry name" value="LEXA REPRESSOR-RELATED"/>
    <property type="match status" value="1"/>
</dbReference>
<feature type="domain" description="Peptidase S24/S26A/S26B/S26C" evidence="1">
    <location>
        <begin position="19"/>
        <end position="107"/>
    </location>
</feature>
<proteinExistence type="predicted"/>
<dbReference type="InterPro" id="IPR050077">
    <property type="entry name" value="LexA_repressor"/>
</dbReference>
<accession>A0ABV7AYQ0</accession>
<evidence type="ECO:0000313" key="3">
    <source>
        <dbReference type="Proteomes" id="UP001595457"/>
    </source>
</evidence>
<dbReference type="InterPro" id="IPR036286">
    <property type="entry name" value="LexA/Signal_pep-like_sf"/>
</dbReference>
<evidence type="ECO:0000259" key="1">
    <source>
        <dbReference type="Pfam" id="PF00717"/>
    </source>
</evidence>